<accession>A0A6C0CT12</accession>
<proteinExistence type="predicted"/>
<evidence type="ECO:0000313" key="1">
    <source>
        <dbReference type="EMBL" id="QHT06844.1"/>
    </source>
</evidence>
<protein>
    <submittedName>
        <fullName evidence="1">Uncharacterized protein</fullName>
    </submittedName>
</protein>
<dbReference type="AlphaFoldDB" id="A0A6C0CT12"/>
<name>A0A6C0CT12_9ZZZZ</name>
<reference evidence="1" key="1">
    <citation type="journal article" date="2020" name="Nature">
        <title>Giant virus diversity and host interactions through global metagenomics.</title>
        <authorList>
            <person name="Schulz F."/>
            <person name="Roux S."/>
            <person name="Paez-Espino D."/>
            <person name="Jungbluth S."/>
            <person name="Walsh D.A."/>
            <person name="Denef V.J."/>
            <person name="McMahon K.D."/>
            <person name="Konstantinidis K.T."/>
            <person name="Eloe-Fadrosh E.A."/>
            <person name="Kyrpides N.C."/>
            <person name="Woyke T."/>
        </authorList>
    </citation>
    <scope>NUCLEOTIDE SEQUENCE</scope>
    <source>
        <strain evidence="1">GVMAG-M-3300021473-15</strain>
    </source>
</reference>
<organism evidence="1">
    <name type="scientific">viral metagenome</name>
    <dbReference type="NCBI Taxonomy" id="1070528"/>
    <lineage>
        <taxon>unclassified sequences</taxon>
        <taxon>metagenomes</taxon>
        <taxon>organismal metagenomes</taxon>
    </lineage>
</organism>
<dbReference type="EMBL" id="MN739476">
    <property type="protein sequence ID" value="QHT06844.1"/>
    <property type="molecule type" value="Genomic_DNA"/>
</dbReference>
<sequence length="74" mass="9274">MFKTNKHNITCRNLLNQNEKEDNEYALSCDLNEMVDQILDDEVDIQRETLYEYLHYRFFKWYNYYFDNEKTCLK</sequence>